<dbReference type="Proteomes" id="UP000221024">
    <property type="component" value="Unassembled WGS sequence"/>
</dbReference>
<comment type="caution">
    <text evidence="2">The sequence shown here is derived from an EMBL/GenBank/DDBJ whole genome shotgun (WGS) entry which is preliminary data.</text>
</comment>
<feature type="compositionally biased region" description="Acidic residues" evidence="1">
    <location>
        <begin position="198"/>
        <end position="213"/>
    </location>
</feature>
<reference evidence="2 3" key="1">
    <citation type="submission" date="2017-10" db="EMBL/GenBank/DDBJ databases">
        <title>Draft genome of Longimonas halophila.</title>
        <authorList>
            <person name="Goh K.M."/>
            <person name="Shamsir M.S."/>
            <person name="Lim S.W."/>
        </authorList>
    </citation>
    <scope>NUCLEOTIDE SEQUENCE [LARGE SCALE GENOMIC DNA]</scope>
    <source>
        <strain evidence="2 3">KCTC 42399</strain>
    </source>
</reference>
<protein>
    <submittedName>
        <fullName evidence="2">Uncharacterized protein</fullName>
    </submittedName>
</protein>
<evidence type="ECO:0000256" key="1">
    <source>
        <dbReference type="SAM" id="MobiDB-lite"/>
    </source>
</evidence>
<feature type="compositionally biased region" description="Gly residues" evidence="1">
    <location>
        <begin position="188"/>
        <end position="197"/>
    </location>
</feature>
<keyword evidence="3" id="KW-1185">Reference proteome</keyword>
<accession>A0A2H3NQ07</accession>
<proteinExistence type="predicted"/>
<dbReference type="EMBL" id="PDEP01000001">
    <property type="protein sequence ID" value="PEN09351.1"/>
    <property type="molecule type" value="Genomic_DNA"/>
</dbReference>
<feature type="region of interest" description="Disordered" evidence="1">
    <location>
        <begin position="188"/>
        <end position="213"/>
    </location>
</feature>
<evidence type="ECO:0000313" key="3">
    <source>
        <dbReference type="Proteomes" id="UP000221024"/>
    </source>
</evidence>
<organism evidence="2 3">
    <name type="scientific">Longimonas halophila</name>
    <dbReference type="NCBI Taxonomy" id="1469170"/>
    <lineage>
        <taxon>Bacteria</taxon>
        <taxon>Pseudomonadati</taxon>
        <taxon>Rhodothermota</taxon>
        <taxon>Rhodothermia</taxon>
        <taxon>Rhodothermales</taxon>
        <taxon>Salisaetaceae</taxon>
        <taxon>Longimonas</taxon>
    </lineage>
</organism>
<dbReference type="AlphaFoldDB" id="A0A2H3NQ07"/>
<sequence length="389" mass="43025">MRERLNQATRVMSDVMRDPEAVDALYRAVKLRDDQGFDENVSFAHMLARDSQILQAYVDIRDPFAATFNQALTRAAKKSEGAFTAKGLRAFLINSGTIIRLPYHDRFRNVTQSPTVAAHPLTPEAEKANPELTVHGLQPVEEEVEQHNSVPVNRAYAMENPTYIIAPCDGLEVQSALSRVRSGITTYCGGGSVGGPGDGDDGDEGSGDDISPDDEFGAFLDWMQCREDTDSIFSGGPDYRVFIYEPDIDEYPVDPSEDTYDNYFEVNQFSGNDCDNHDWEQVGTVWDSNWEQIDEENGFLVYDWDRFGETTIEYSVGYDGEVGGVDVDASAEGSFDINNGSPLFNIKINRDAFASTNQDDCRNLGTRDGNCIRGGGSSVRFTLGANLIN</sequence>
<name>A0A2H3NQ07_9BACT</name>
<gene>
    <name evidence="2" type="ORF">CRI93_01080</name>
</gene>
<evidence type="ECO:0000313" key="2">
    <source>
        <dbReference type="EMBL" id="PEN09351.1"/>
    </source>
</evidence>